<feature type="transmembrane region" description="Helical" evidence="1">
    <location>
        <begin position="125"/>
        <end position="150"/>
    </location>
</feature>
<keyword evidence="1" id="KW-0812">Transmembrane</keyword>
<accession>A0A2T4YWJ9</accession>
<dbReference type="RefSeq" id="WP_170118357.1">
    <property type="nucleotide sequence ID" value="NZ_PZZL01000024.1"/>
</dbReference>
<keyword evidence="1" id="KW-0472">Membrane</keyword>
<gene>
    <name evidence="2" type="ORF">C8P69_1246</name>
</gene>
<name>A0A2T4YWJ9_9HYPH</name>
<feature type="transmembrane region" description="Helical" evidence="1">
    <location>
        <begin position="62"/>
        <end position="82"/>
    </location>
</feature>
<feature type="transmembrane region" description="Helical" evidence="1">
    <location>
        <begin position="162"/>
        <end position="181"/>
    </location>
</feature>
<organism evidence="2 3">
    <name type="scientific">Phreatobacter oligotrophus</name>
    <dbReference type="NCBI Taxonomy" id="1122261"/>
    <lineage>
        <taxon>Bacteria</taxon>
        <taxon>Pseudomonadati</taxon>
        <taxon>Pseudomonadota</taxon>
        <taxon>Alphaproteobacteria</taxon>
        <taxon>Hyphomicrobiales</taxon>
        <taxon>Phreatobacteraceae</taxon>
        <taxon>Phreatobacter</taxon>
    </lineage>
</organism>
<dbReference type="InterPro" id="IPR009495">
    <property type="entry name" value="NrsF"/>
</dbReference>
<proteinExistence type="predicted"/>
<dbReference type="EMBL" id="PZZL01000024">
    <property type="protein sequence ID" value="PTM48460.1"/>
    <property type="molecule type" value="Genomic_DNA"/>
</dbReference>
<feature type="transmembrane region" description="Helical" evidence="1">
    <location>
        <begin position="94"/>
        <end position="113"/>
    </location>
</feature>
<sequence>MTNGPMKTDDLVAILARDAAATGPDIHRRLASAFAVAAVAALALMVPTLGIRNDIAAASTGMLFPLKILAVATLAVGAMALVRAASRPEAELPRGVLVVPVLVLLVALGHEVATQAPANLSTRMIGRFSGVCLIAIPLLGLIPLAAILAAMREAAPRHAVRAGALAGLAAGAIAATAYGLHCTDDSPLFVVVWYGIAITILTGLGALLGRRLLAW</sequence>
<keyword evidence="1" id="KW-1133">Transmembrane helix</keyword>
<keyword evidence="3" id="KW-1185">Reference proteome</keyword>
<evidence type="ECO:0000313" key="2">
    <source>
        <dbReference type="EMBL" id="PTM48460.1"/>
    </source>
</evidence>
<protein>
    <recommendedName>
        <fullName evidence="4">DUF1109 family protein</fullName>
    </recommendedName>
</protein>
<dbReference type="Proteomes" id="UP000241808">
    <property type="component" value="Unassembled WGS sequence"/>
</dbReference>
<evidence type="ECO:0008006" key="4">
    <source>
        <dbReference type="Google" id="ProtNLM"/>
    </source>
</evidence>
<dbReference type="AlphaFoldDB" id="A0A2T4YWJ9"/>
<dbReference type="Pfam" id="PF06532">
    <property type="entry name" value="NrsF"/>
    <property type="match status" value="1"/>
</dbReference>
<evidence type="ECO:0000313" key="3">
    <source>
        <dbReference type="Proteomes" id="UP000241808"/>
    </source>
</evidence>
<reference evidence="2 3" key="1">
    <citation type="submission" date="2018-04" db="EMBL/GenBank/DDBJ databases">
        <title>Genomic Encyclopedia of Archaeal and Bacterial Type Strains, Phase II (KMG-II): from individual species to whole genera.</title>
        <authorList>
            <person name="Goeker M."/>
        </authorList>
    </citation>
    <scope>NUCLEOTIDE SEQUENCE [LARGE SCALE GENOMIC DNA]</scope>
    <source>
        <strain evidence="2 3">DSM 25521</strain>
    </source>
</reference>
<comment type="caution">
    <text evidence="2">The sequence shown here is derived from an EMBL/GenBank/DDBJ whole genome shotgun (WGS) entry which is preliminary data.</text>
</comment>
<evidence type="ECO:0000256" key="1">
    <source>
        <dbReference type="SAM" id="Phobius"/>
    </source>
</evidence>
<feature type="transmembrane region" description="Helical" evidence="1">
    <location>
        <begin position="30"/>
        <end position="50"/>
    </location>
</feature>
<feature type="transmembrane region" description="Helical" evidence="1">
    <location>
        <begin position="187"/>
        <end position="209"/>
    </location>
</feature>